<comment type="catalytic activity">
    <reaction evidence="9">
        <text>(S)-2,3,4,5-tetrahydrodipicolinate + NAD(+) + H2O = (2S,4S)-4-hydroxy-2,3,4,5-tetrahydrodipicolinate + NADH + H(+)</text>
        <dbReference type="Rhea" id="RHEA:35323"/>
        <dbReference type="ChEBI" id="CHEBI:15377"/>
        <dbReference type="ChEBI" id="CHEBI:15378"/>
        <dbReference type="ChEBI" id="CHEBI:16845"/>
        <dbReference type="ChEBI" id="CHEBI:57540"/>
        <dbReference type="ChEBI" id="CHEBI:57945"/>
        <dbReference type="ChEBI" id="CHEBI:67139"/>
        <dbReference type="EC" id="1.17.1.8"/>
    </reaction>
</comment>
<feature type="binding site" evidence="9">
    <location>
        <position position="143"/>
    </location>
    <ligand>
        <name>(S)-2,3,4,5-tetrahydrodipicolinate</name>
        <dbReference type="ChEBI" id="CHEBI:16845"/>
    </ligand>
</feature>
<dbReference type="UniPathway" id="UPA00034">
    <property type="reaction ID" value="UER00018"/>
</dbReference>
<comment type="function">
    <text evidence="9">Catalyzes the conversion of 4-hydroxy-tetrahydrodipicolinate (HTPA) to tetrahydrodipicolinate.</text>
</comment>
<dbReference type="Gene3D" id="3.40.50.720">
    <property type="entry name" value="NAD(P)-binding Rossmann-like Domain"/>
    <property type="match status" value="1"/>
</dbReference>
<keyword evidence="2 9" id="KW-0963">Cytoplasm</keyword>
<comment type="subunit">
    <text evidence="9">Homotetramer.</text>
</comment>
<evidence type="ECO:0000259" key="11">
    <source>
        <dbReference type="Pfam" id="PF01113"/>
    </source>
</evidence>
<evidence type="ECO:0000313" key="13">
    <source>
        <dbReference type="EMBL" id="VYS89828.1"/>
    </source>
</evidence>
<dbReference type="CDD" id="cd02274">
    <property type="entry name" value="DHDPR_N"/>
    <property type="match status" value="1"/>
</dbReference>
<dbReference type="SUPFAM" id="SSF55347">
    <property type="entry name" value="Glyceraldehyde-3-phosphate dehydrogenase-like, C-terminal domain"/>
    <property type="match status" value="1"/>
</dbReference>
<dbReference type="SUPFAM" id="SSF51735">
    <property type="entry name" value="NAD(P)-binding Rossmann-fold domains"/>
    <property type="match status" value="1"/>
</dbReference>
<dbReference type="Pfam" id="PF05173">
    <property type="entry name" value="DapB_C"/>
    <property type="match status" value="1"/>
</dbReference>
<keyword evidence="6 9" id="KW-0560">Oxidoreductase</keyword>
<dbReference type="InterPro" id="IPR036291">
    <property type="entry name" value="NAD(P)-bd_dom_sf"/>
</dbReference>
<dbReference type="PANTHER" id="PTHR20836">
    <property type="entry name" value="DIHYDRODIPICOLINATE REDUCTASE"/>
    <property type="match status" value="1"/>
</dbReference>
<evidence type="ECO:0000259" key="12">
    <source>
        <dbReference type="Pfam" id="PF05173"/>
    </source>
</evidence>
<feature type="binding site" evidence="9">
    <location>
        <begin position="152"/>
        <end position="153"/>
    </location>
    <ligand>
        <name>(S)-2,3,4,5-tetrahydrodipicolinate</name>
        <dbReference type="ChEBI" id="CHEBI:16845"/>
    </ligand>
</feature>
<comment type="pathway">
    <text evidence="9">Amino-acid biosynthesis; L-lysine biosynthesis via DAP pathway; (S)-tetrahydrodipicolinate from L-aspartate: step 4/4.</text>
</comment>
<evidence type="ECO:0000256" key="8">
    <source>
        <dbReference type="ARBA" id="ARBA00023154"/>
    </source>
</evidence>
<keyword evidence="8 9" id="KW-0457">Lysine biosynthesis</keyword>
<dbReference type="InterPro" id="IPR022663">
    <property type="entry name" value="DapB_C"/>
</dbReference>
<reference evidence="13" key="1">
    <citation type="submission" date="2019-11" db="EMBL/GenBank/DDBJ databases">
        <authorList>
            <person name="Feng L."/>
        </authorList>
    </citation>
    <scope>NUCLEOTIDE SEQUENCE</scope>
    <source>
        <strain evidence="13">AundefinedLFYP135</strain>
    </source>
</reference>
<dbReference type="GO" id="GO:0051287">
    <property type="term" value="F:NAD binding"/>
    <property type="evidence" value="ECO:0007669"/>
    <property type="project" value="UniProtKB-UniRule"/>
</dbReference>
<sequence length="250" mass="26441">MKHLILSGCAGRMGRMLESLIEQRDDCRIAAGVDPAPYHSGEFPVYSNWERCPPNADGILDFSSPAGLSPMLEFATGHGIPVVLGTTGLSPSQVEEVALASKTIPIFRAANFSLPVALMAHLVEETSRALGADFDIELLELHHRGKADAPSGTAKVLMDAANAGLGASLSPVYGREGDSQRQPGEIGVHSLRGGSFAGEHTVLFSGQGEALSIQHTALSREIFARGAIRAMLYLQGCPAGLYGMESLLQF</sequence>
<dbReference type="InterPro" id="IPR023940">
    <property type="entry name" value="DHDPR_bac"/>
</dbReference>
<feature type="binding site" evidence="9">
    <location>
        <begin position="85"/>
        <end position="87"/>
    </location>
    <ligand>
        <name>NAD(+)</name>
        <dbReference type="ChEBI" id="CHEBI:57540"/>
    </ligand>
</feature>
<dbReference type="EC" id="1.17.1.8" evidence="9 10"/>
<proteinExistence type="inferred from homology"/>
<dbReference type="Pfam" id="PF01113">
    <property type="entry name" value="DapB_N"/>
    <property type="match status" value="1"/>
</dbReference>
<evidence type="ECO:0000256" key="9">
    <source>
        <dbReference type="HAMAP-Rule" id="MF_00102"/>
    </source>
</evidence>
<dbReference type="GO" id="GO:0016726">
    <property type="term" value="F:oxidoreductase activity, acting on CH or CH2 groups, NAD or NADP as acceptor"/>
    <property type="evidence" value="ECO:0007669"/>
    <property type="project" value="UniProtKB-UniRule"/>
</dbReference>
<name>A0A6N2SB05_9FIRM</name>
<feature type="binding site" evidence="9">
    <location>
        <begin position="109"/>
        <end position="112"/>
    </location>
    <ligand>
        <name>NAD(+)</name>
        <dbReference type="ChEBI" id="CHEBI:57540"/>
    </ligand>
</feature>
<keyword evidence="5 9" id="KW-0220">Diaminopimelate biosynthesis</keyword>
<dbReference type="PANTHER" id="PTHR20836:SF7">
    <property type="entry name" value="4-HYDROXY-TETRAHYDRODIPICOLINATE REDUCTASE"/>
    <property type="match status" value="1"/>
</dbReference>
<evidence type="ECO:0000256" key="5">
    <source>
        <dbReference type="ARBA" id="ARBA00022915"/>
    </source>
</evidence>
<comment type="subcellular location">
    <subcellularLocation>
        <location evidence="9">Cytoplasm</location>
    </subcellularLocation>
</comment>
<dbReference type="InterPro" id="IPR022664">
    <property type="entry name" value="DapB_N_CS"/>
</dbReference>
<dbReference type="GO" id="GO:0008839">
    <property type="term" value="F:4-hydroxy-tetrahydrodipicolinate reductase"/>
    <property type="evidence" value="ECO:0007669"/>
    <property type="project" value="UniProtKB-UniRule"/>
</dbReference>
<feature type="binding site" evidence="9">
    <location>
        <position position="51"/>
    </location>
    <ligand>
        <name>NADP(+)</name>
        <dbReference type="ChEBI" id="CHEBI:58349"/>
    </ligand>
</feature>
<feature type="domain" description="Dihydrodipicolinate reductase N-terminal" evidence="11">
    <location>
        <begin position="4"/>
        <end position="112"/>
    </location>
</feature>
<organism evidence="13">
    <name type="scientific">uncultured Anaerotruncus sp</name>
    <dbReference type="NCBI Taxonomy" id="905011"/>
    <lineage>
        <taxon>Bacteria</taxon>
        <taxon>Bacillati</taxon>
        <taxon>Bacillota</taxon>
        <taxon>Clostridia</taxon>
        <taxon>Eubacteriales</taxon>
        <taxon>Oscillospiraceae</taxon>
        <taxon>Anaerotruncus</taxon>
        <taxon>environmental samples</taxon>
    </lineage>
</organism>
<comment type="similarity">
    <text evidence="1 9">Belongs to the DapB family.</text>
</comment>
<dbReference type="Gene3D" id="3.30.360.10">
    <property type="entry name" value="Dihydrodipicolinate Reductase, domain 2"/>
    <property type="match status" value="1"/>
</dbReference>
<evidence type="ECO:0000256" key="4">
    <source>
        <dbReference type="ARBA" id="ARBA00022857"/>
    </source>
</evidence>
<evidence type="ECO:0000256" key="3">
    <source>
        <dbReference type="ARBA" id="ARBA00022605"/>
    </source>
</evidence>
<dbReference type="InterPro" id="IPR000846">
    <property type="entry name" value="DapB_N"/>
</dbReference>
<evidence type="ECO:0000256" key="7">
    <source>
        <dbReference type="ARBA" id="ARBA00023027"/>
    </source>
</evidence>
<evidence type="ECO:0000256" key="2">
    <source>
        <dbReference type="ARBA" id="ARBA00022490"/>
    </source>
</evidence>
<keyword evidence="4 9" id="KW-0521">NADP</keyword>
<feature type="domain" description="Dihydrodipicolinate reductase C-terminal" evidence="12">
    <location>
        <begin position="116"/>
        <end position="248"/>
    </location>
</feature>
<feature type="binding site" evidence="9">
    <location>
        <position position="50"/>
    </location>
    <ligand>
        <name>NAD(+)</name>
        <dbReference type="ChEBI" id="CHEBI:57540"/>
    </ligand>
</feature>
<comment type="caution">
    <text evidence="9">Was originally thought to be a dihydrodipicolinate reductase (DHDPR), catalyzing the conversion of dihydrodipicolinate to tetrahydrodipicolinate. However, it was shown in E.coli that the substrate of the enzymatic reaction is not dihydrodipicolinate (DHDP) but in fact (2S,4S)-4-hydroxy-2,3,4,5-tetrahydrodipicolinic acid (HTPA), the product released by the DapA-catalyzed reaction.</text>
</comment>
<accession>A0A6N2SB05</accession>
<evidence type="ECO:0000256" key="10">
    <source>
        <dbReference type="NCBIfam" id="TIGR00036"/>
    </source>
</evidence>
<evidence type="ECO:0000256" key="1">
    <source>
        <dbReference type="ARBA" id="ARBA00006642"/>
    </source>
</evidence>
<dbReference type="GO" id="GO:0019877">
    <property type="term" value="P:diaminopimelate biosynthetic process"/>
    <property type="evidence" value="ECO:0007669"/>
    <property type="project" value="UniProtKB-UniRule"/>
</dbReference>
<dbReference type="NCBIfam" id="TIGR00036">
    <property type="entry name" value="dapB"/>
    <property type="match status" value="1"/>
</dbReference>
<keyword evidence="3 9" id="KW-0028">Amino-acid biosynthesis</keyword>
<dbReference type="GO" id="GO:0050661">
    <property type="term" value="F:NADP binding"/>
    <property type="evidence" value="ECO:0007669"/>
    <property type="project" value="UniProtKB-UniRule"/>
</dbReference>
<dbReference type="GO" id="GO:0005829">
    <property type="term" value="C:cytosol"/>
    <property type="evidence" value="ECO:0007669"/>
    <property type="project" value="TreeGrafter"/>
</dbReference>
<comment type="catalytic activity">
    <reaction evidence="9">
        <text>(S)-2,3,4,5-tetrahydrodipicolinate + NADP(+) + H2O = (2S,4S)-4-hydroxy-2,3,4,5-tetrahydrodipicolinate + NADPH + H(+)</text>
        <dbReference type="Rhea" id="RHEA:35331"/>
        <dbReference type="ChEBI" id="CHEBI:15377"/>
        <dbReference type="ChEBI" id="CHEBI:15378"/>
        <dbReference type="ChEBI" id="CHEBI:16845"/>
        <dbReference type="ChEBI" id="CHEBI:57783"/>
        <dbReference type="ChEBI" id="CHEBI:58349"/>
        <dbReference type="ChEBI" id="CHEBI:67139"/>
        <dbReference type="EC" id="1.17.1.8"/>
    </reaction>
</comment>
<feature type="binding site" evidence="9">
    <location>
        <begin position="8"/>
        <end position="13"/>
    </location>
    <ligand>
        <name>NAD(+)</name>
        <dbReference type="ChEBI" id="CHEBI:57540"/>
    </ligand>
</feature>
<gene>
    <name evidence="9 13" type="primary">dapB</name>
    <name evidence="13" type="ORF">AULFYP135_00821</name>
</gene>
<feature type="active site" description="Proton donor" evidence="9">
    <location>
        <position position="146"/>
    </location>
</feature>
<dbReference type="AlphaFoldDB" id="A0A6N2SB05"/>
<evidence type="ECO:0000256" key="6">
    <source>
        <dbReference type="ARBA" id="ARBA00023002"/>
    </source>
</evidence>
<protein>
    <recommendedName>
        <fullName evidence="9 10">4-hydroxy-tetrahydrodipicolinate reductase</fullName>
        <shortName evidence="9">HTPA reductase</shortName>
        <ecNumber evidence="9 10">1.17.1.8</ecNumber>
    </recommendedName>
</protein>
<feature type="active site" description="Proton donor/acceptor" evidence="9">
    <location>
        <position position="142"/>
    </location>
</feature>
<dbReference type="EMBL" id="CACRSL010000003">
    <property type="protein sequence ID" value="VYS89828.1"/>
    <property type="molecule type" value="Genomic_DNA"/>
</dbReference>
<dbReference type="GO" id="GO:0009089">
    <property type="term" value="P:lysine biosynthetic process via diaminopimelate"/>
    <property type="evidence" value="ECO:0007669"/>
    <property type="project" value="UniProtKB-UniRule"/>
</dbReference>
<dbReference type="PIRSF" id="PIRSF000161">
    <property type="entry name" value="DHPR"/>
    <property type="match status" value="1"/>
</dbReference>
<keyword evidence="7 9" id="KW-0520">NAD</keyword>
<dbReference type="PROSITE" id="PS01298">
    <property type="entry name" value="DAPB"/>
    <property type="match status" value="1"/>
</dbReference>
<dbReference type="HAMAP" id="MF_00102">
    <property type="entry name" value="DapB"/>
    <property type="match status" value="1"/>
</dbReference>